<feature type="binding site" evidence="6">
    <location>
        <position position="193"/>
    </location>
    <ligand>
        <name>Mg(2+)</name>
        <dbReference type="ChEBI" id="CHEBI:18420"/>
        <label>1</label>
    </ligand>
</feature>
<evidence type="ECO:0000256" key="5">
    <source>
        <dbReference type="PIRSR" id="PIRSR604808-1"/>
    </source>
</evidence>
<feature type="binding site" evidence="6">
    <location>
        <position position="295"/>
    </location>
    <ligand>
        <name>Mg(2+)</name>
        <dbReference type="ChEBI" id="CHEBI:18420"/>
        <label>1</label>
    </ligand>
</feature>
<dbReference type="InterPro" id="IPR005135">
    <property type="entry name" value="Endo/exonuclease/phosphatase"/>
</dbReference>
<protein>
    <submittedName>
        <fullName evidence="9">Exodeoxyribonuclease III</fullName>
        <ecNumber evidence="9">3.1.11.2</ecNumber>
    </submittedName>
</protein>
<dbReference type="Gene3D" id="3.60.10.10">
    <property type="entry name" value="Endonuclease/exonuclease/phosphatase"/>
    <property type="match status" value="1"/>
</dbReference>
<dbReference type="InterPro" id="IPR036691">
    <property type="entry name" value="Endo/exonu/phosph_ase_sf"/>
</dbReference>
<name>A0A087BI63_9BIFI</name>
<evidence type="ECO:0000259" key="8">
    <source>
        <dbReference type="Pfam" id="PF03372"/>
    </source>
</evidence>
<dbReference type="EC" id="3.1.11.2" evidence="9"/>
<feature type="binding site" evidence="6">
    <location>
        <position position="56"/>
    </location>
    <ligand>
        <name>Mg(2+)</name>
        <dbReference type="ChEBI" id="CHEBI:18420"/>
        <label>1</label>
    </ligand>
</feature>
<evidence type="ECO:0000313" key="10">
    <source>
        <dbReference type="Proteomes" id="UP000029060"/>
    </source>
</evidence>
<dbReference type="EMBL" id="JGZC01000005">
    <property type="protein sequence ID" value="KFI70713.1"/>
    <property type="molecule type" value="Genomic_DNA"/>
</dbReference>
<feature type="binding site" evidence="6">
    <location>
        <position position="28"/>
    </location>
    <ligand>
        <name>Mg(2+)</name>
        <dbReference type="ChEBI" id="CHEBI:18420"/>
        <label>1</label>
    </ligand>
</feature>
<keyword evidence="4 6" id="KW-0460">Magnesium</keyword>
<dbReference type="PANTHER" id="PTHR43250">
    <property type="entry name" value="EXODEOXYRIBONUCLEASE III"/>
    <property type="match status" value="1"/>
</dbReference>
<reference evidence="9 10" key="1">
    <citation type="submission" date="2014-03" db="EMBL/GenBank/DDBJ databases">
        <title>Genomics of Bifidobacteria.</title>
        <authorList>
            <person name="Ventura M."/>
            <person name="Milani C."/>
            <person name="Lugli G.A."/>
        </authorList>
    </citation>
    <scope>NUCLEOTIDE SEQUENCE [LARGE SCALE GENOMIC DNA]</scope>
    <source>
        <strain evidence="9 10">LMG 11341</strain>
    </source>
</reference>
<dbReference type="SUPFAM" id="SSF56219">
    <property type="entry name" value="DNase I-like"/>
    <property type="match status" value="1"/>
</dbReference>
<keyword evidence="2 6" id="KW-0479">Metal-binding</keyword>
<dbReference type="PROSITE" id="PS51435">
    <property type="entry name" value="AP_NUCLEASE_F1_4"/>
    <property type="match status" value="1"/>
</dbReference>
<evidence type="ECO:0000256" key="7">
    <source>
        <dbReference type="PIRSR" id="PIRSR604808-3"/>
    </source>
</evidence>
<dbReference type="AlphaFoldDB" id="A0A087BI63"/>
<dbReference type="InterPro" id="IPR004808">
    <property type="entry name" value="AP_endonuc_1"/>
</dbReference>
<feature type="site" description="Transition state stabilizer" evidence="7">
    <location>
        <position position="195"/>
    </location>
</feature>
<dbReference type="CDD" id="cd10281">
    <property type="entry name" value="Nape_like_AP-endo"/>
    <property type="match status" value="1"/>
</dbReference>
<feature type="site" description="Important for catalytic activity" evidence="7">
    <location>
        <position position="266"/>
    </location>
</feature>
<evidence type="ECO:0000256" key="4">
    <source>
        <dbReference type="ARBA" id="ARBA00022842"/>
    </source>
</evidence>
<organism evidence="9 10">
    <name type="scientific">Bifidobacterium merycicum</name>
    <dbReference type="NCBI Taxonomy" id="78345"/>
    <lineage>
        <taxon>Bacteria</taxon>
        <taxon>Bacillati</taxon>
        <taxon>Actinomycetota</taxon>
        <taxon>Actinomycetes</taxon>
        <taxon>Bifidobacteriales</taxon>
        <taxon>Bifidobacteriaceae</taxon>
        <taxon>Bifidobacterium</taxon>
    </lineage>
</organism>
<feature type="binding site" evidence="6">
    <location>
        <position position="195"/>
    </location>
    <ligand>
        <name>Mg(2+)</name>
        <dbReference type="ChEBI" id="CHEBI:18420"/>
        <label>1</label>
    </ligand>
</feature>
<feature type="site" description="Interaction with DNA substrate" evidence="7">
    <location>
        <position position="296"/>
    </location>
</feature>
<feature type="active site" evidence="5">
    <location>
        <position position="148"/>
    </location>
</feature>
<keyword evidence="6" id="KW-0464">Manganese</keyword>
<dbReference type="STRING" id="78345.BMERY_0131"/>
<feature type="domain" description="Endonuclease/exonuclease/phosphatase" evidence="8">
    <location>
        <begin position="26"/>
        <end position="296"/>
    </location>
</feature>
<comment type="cofactor">
    <cofactor evidence="6">
        <name>Mg(2+)</name>
        <dbReference type="ChEBI" id="CHEBI:18420"/>
    </cofactor>
    <cofactor evidence="6">
        <name>Mn(2+)</name>
        <dbReference type="ChEBI" id="CHEBI:29035"/>
    </cofactor>
    <text evidence="6">Probably binds two magnesium or manganese ions per subunit.</text>
</comment>
<keyword evidence="3 9" id="KW-0378">Hydrolase</keyword>
<comment type="caution">
    <text evidence="9">The sequence shown here is derived from an EMBL/GenBank/DDBJ whole genome shotgun (WGS) entry which is preliminary data.</text>
</comment>
<dbReference type="eggNOG" id="COG0708">
    <property type="taxonomic scope" value="Bacteria"/>
</dbReference>
<dbReference type="InterPro" id="IPR037493">
    <property type="entry name" value="ExoIII-like"/>
</dbReference>
<evidence type="ECO:0000256" key="1">
    <source>
        <dbReference type="ARBA" id="ARBA00007092"/>
    </source>
</evidence>
<dbReference type="GO" id="GO:0046872">
    <property type="term" value="F:metal ion binding"/>
    <property type="evidence" value="ECO:0007669"/>
    <property type="project" value="UniProtKB-KW"/>
</dbReference>
<keyword evidence="10" id="KW-1185">Reference proteome</keyword>
<dbReference type="GO" id="GO:0006281">
    <property type="term" value="P:DNA repair"/>
    <property type="evidence" value="ECO:0007669"/>
    <property type="project" value="InterPro"/>
</dbReference>
<evidence type="ECO:0000256" key="2">
    <source>
        <dbReference type="ARBA" id="ARBA00022723"/>
    </source>
</evidence>
<feature type="binding site" evidence="6">
    <location>
        <position position="296"/>
    </location>
    <ligand>
        <name>Mg(2+)</name>
        <dbReference type="ChEBI" id="CHEBI:18420"/>
        <label>1</label>
    </ligand>
</feature>
<sequence>MVGEFEPPAFSRIRATLGAMSITITTSNVNGIRAAKRKGIETWAAQHTPNVWCMQEVRAPQSEIDPIFDEFAFEYATAGAVGDQGELARTNEVCRVKGRAGVALLTDLEVTERRYGLPGLDEDVDSGRWIENDITTPSGNRLTVVCVYVHAGNTDDPLKMEQKYRFLDTMLTRMGELRDTAATGGRQAVLCGDFNIAHTPADIKNAKANEKHAGFLPEERAYVDRWLGEYGFVDVTRRLAGDIQGPYTWWSQRGRAFDNNVGWRLDYQFATPALAETAVAFDIDKAPSYDTRWSDHAPLSVTYEF</sequence>
<feature type="active site" description="Proton donor/acceptor" evidence="5">
    <location>
        <position position="193"/>
    </location>
</feature>
<accession>A0A087BI63</accession>
<evidence type="ECO:0000256" key="3">
    <source>
        <dbReference type="ARBA" id="ARBA00022801"/>
    </source>
</evidence>
<comment type="similarity">
    <text evidence="1">Belongs to the DNA repair enzymes AP/ExoA family.</text>
</comment>
<gene>
    <name evidence="9" type="ORF">BMERY_0131</name>
</gene>
<evidence type="ECO:0000256" key="6">
    <source>
        <dbReference type="PIRSR" id="PIRSR604808-2"/>
    </source>
</evidence>
<dbReference type="Pfam" id="PF03372">
    <property type="entry name" value="Exo_endo_phos"/>
    <property type="match status" value="1"/>
</dbReference>
<proteinExistence type="inferred from homology"/>
<dbReference type="PANTHER" id="PTHR43250:SF2">
    <property type="entry name" value="EXODEOXYRIBONUCLEASE III"/>
    <property type="match status" value="1"/>
</dbReference>
<dbReference type="NCBIfam" id="TIGR00633">
    <property type="entry name" value="xth"/>
    <property type="match status" value="1"/>
</dbReference>
<dbReference type="Proteomes" id="UP000029060">
    <property type="component" value="Unassembled WGS sequence"/>
</dbReference>
<evidence type="ECO:0000313" key="9">
    <source>
        <dbReference type="EMBL" id="KFI70713.1"/>
    </source>
</evidence>
<feature type="active site" description="Proton acceptor" evidence="5">
    <location>
        <position position="296"/>
    </location>
</feature>
<dbReference type="GO" id="GO:0008311">
    <property type="term" value="F:double-stranded DNA 3'-5' DNA exonuclease activity"/>
    <property type="evidence" value="ECO:0007669"/>
    <property type="project" value="UniProtKB-EC"/>
</dbReference>